<feature type="transmembrane region" description="Helical" evidence="5">
    <location>
        <begin position="119"/>
        <end position="135"/>
    </location>
</feature>
<feature type="transmembrane region" description="Helical" evidence="5">
    <location>
        <begin position="93"/>
        <end position="114"/>
    </location>
</feature>
<dbReference type="EMBL" id="MCHX01000012">
    <property type="protein sequence ID" value="OFJ54450.1"/>
    <property type="molecule type" value="Genomic_DNA"/>
</dbReference>
<feature type="transmembrane region" description="Helical" evidence="5">
    <location>
        <begin position="68"/>
        <end position="87"/>
    </location>
</feature>
<proteinExistence type="predicted"/>
<evidence type="ECO:0000313" key="8">
    <source>
        <dbReference type="Proteomes" id="UP000178953"/>
    </source>
</evidence>
<dbReference type="InterPro" id="IPR049453">
    <property type="entry name" value="Memb_transporter_dom"/>
</dbReference>
<evidence type="ECO:0000313" key="7">
    <source>
        <dbReference type="EMBL" id="OFJ54450.1"/>
    </source>
</evidence>
<dbReference type="AlphaFoldDB" id="A0A1E8Q8Q5"/>
<feature type="transmembrane region" description="Helical" evidence="5">
    <location>
        <begin position="378"/>
        <end position="398"/>
    </location>
</feature>
<feature type="domain" description="Integral membrane bound transporter" evidence="6">
    <location>
        <begin position="294"/>
        <end position="421"/>
    </location>
</feature>
<name>A0A1E8Q8Q5_9MYCO</name>
<organism evidence="7 8">
    <name type="scientific">Mycolicibacterium grossiae</name>
    <dbReference type="NCBI Taxonomy" id="1552759"/>
    <lineage>
        <taxon>Bacteria</taxon>
        <taxon>Bacillati</taxon>
        <taxon>Actinomycetota</taxon>
        <taxon>Actinomycetes</taxon>
        <taxon>Mycobacteriales</taxon>
        <taxon>Mycobacteriaceae</taxon>
        <taxon>Mycolicibacterium</taxon>
    </lineage>
</organism>
<evidence type="ECO:0000256" key="2">
    <source>
        <dbReference type="ARBA" id="ARBA00022692"/>
    </source>
</evidence>
<comment type="subcellular location">
    <subcellularLocation>
        <location evidence="1">Membrane</location>
        <topology evidence="1">Multi-pass membrane protein</topology>
    </subcellularLocation>
</comment>
<feature type="transmembrane region" description="Helical" evidence="5">
    <location>
        <begin position="404"/>
        <end position="425"/>
    </location>
</feature>
<dbReference type="Proteomes" id="UP000178953">
    <property type="component" value="Unassembled WGS sequence"/>
</dbReference>
<gene>
    <name evidence="7" type="ORF">BEL07_06780</name>
</gene>
<accession>A0A1E8Q8Q5</accession>
<evidence type="ECO:0000256" key="5">
    <source>
        <dbReference type="SAM" id="Phobius"/>
    </source>
</evidence>
<evidence type="ECO:0000256" key="1">
    <source>
        <dbReference type="ARBA" id="ARBA00004141"/>
    </source>
</evidence>
<feature type="transmembrane region" description="Helical" evidence="5">
    <location>
        <begin position="34"/>
        <end position="56"/>
    </location>
</feature>
<evidence type="ECO:0000259" key="6">
    <source>
        <dbReference type="Pfam" id="PF13515"/>
    </source>
</evidence>
<protein>
    <recommendedName>
        <fullName evidence="6">Integral membrane bound transporter domain-containing protein</fullName>
    </recommendedName>
</protein>
<comment type="caution">
    <text evidence="7">The sequence shown here is derived from an EMBL/GenBank/DDBJ whole genome shotgun (WGS) entry which is preliminary data.</text>
</comment>
<dbReference type="RefSeq" id="WP_070352332.1">
    <property type="nucleotide sequence ID" value="NZ_CP043474.1"/>
</dbReference>
<evidence type="ECO:0000256" key="4">
    <source>
        <dbReference type="ARBA" id="ARBA00023136"/>
    </source>
</evidence>
<feature type="transmembrane region" description="Helical" evidence="5">
    <location>
        <begin position="141"/>
        <end position="164"/>
    </location>
</feature>
<reference evidence="7 8" key="1">
    <citation type="submission" date="2016-09" db="EMBL/GenBank/DDBJ databases">
        <title>genome sequence of Mycobacterium sp. 739 SCH.</title>
        <authorList>
            <person name="Greninger A.L."/>
            <person name="Qin X."/>
            <person name="Jerome K."/>
            <person name="Vora S."/>
            <person name="Quinn K."/>
        </authorList>
    </citation>
    <scope>NUCLEOTIDE SEQUENCE [LARGE SCALE GENOMIC DNA]</scope>
    <source>
        <strain evidence="7 8">SCH</strain>
    </source>
</reference>
<dbReference type="GO" id="GO:0016020">
    <property type="term" value="C:membrane"/>
    <property type="evidence" value="ECO:0007669"/>
    <property type="project" value="UniProtKB-SubCell"/>
</dbReference>
<evidence type="ECO:0000256" key="3">
    <source>
        <dbReference type="ARBA" id="ARBA00022989"/>
    </source>
</evidence>
<keyword evidence="8" id="KW-1185">Reference proteome</keyword>
<feature type="transmembrane region" description="Helical" evidence="5">
    <location>
        <begin position="281"/>
        <end position="300"/>
    </location>
</feature>
<keyword evidence="4 5" id="KW-0472">Membrane</keyword>
<sequence length="577" mass="59620">MLPGIVGQVVAVNRLTGRWPFALRAGFCMAAPVVAGWAAGDVAAGLTATIGGFTALYGSGRPYAYRALELAVVAVSLAVAVTLGDWAASTDPWLGVAVTSAIAAVAVLVCNTLAVGPPGAYMFALACAAGVGISVEHESPWHLGVLVLCGGAFSWLVHMSGALVRYRGPERAAVAAAERAVHRLAEDVGTAAENRSVDAAARALHHSWVVLVTFQPIRPERSAALQRLRATNHRLHATFAGLVSGTTGPHSERGPRTDEIPLGRPGGVALLRSALAGSHPLRVAVQVGVAAVVAGSLATALGVDRGYWAIAAAVLVLHNGFDRRRTVVRGLQRLLGTLAGLGLAGGILGLHPHGPWLAALLFVLQFSIEMLVVRNYALATVVITPTALTIASGGRPIGDLGELLLTRGVDTLIGCAVAFAVLLLGGHRYEATRIRTALADALDALALLVPHLAAGEVTSASARVARRDAQTRAMALLVAYDAAVQSGSRASRAAERLWPAVAACERLTYRTLAACWHVQHPGSRRPVDPADGERLHADLADLATAARTGAPPVADGAVPAFAADEIVEARQVLSARA</sequence>
<dbReference type="Pfam" id="PF13515">
    <property type="entry name" value="FUSC_2"/>
    <property type="match status" value="1"/>
</dbReference>
<keyword evidence="2 5" id="KW-0812">Transmembrane</keyword>
<keyword evidence="3 5" id="KW-1133">Transmembrane helix</keyword>